<accession>A0A318MGC9</accession>
<evidence type="ECO:0000256" key="8">
    <source>
        <dbReference type="SAM" id="Phobius"/>
    </source>
</evidence>
<keyword evidence="6 8" id="KW-0472">Membrane</keyword>
<feature type="transmembrane region" description="Helical" evidence="8">
    <location>
        <begin position="275"/>
        <end position="302"/>
    </location>
</feature>
<dbReference type="OrthoDB" id="4325159at2"/>
<feature type="transmembrane region" description="Helical" evidence="8">
    <location>
        <begin position="78"/>
        <end position="98"/>
    </location>
</feature>
<sequence length="462" mass="47542">MSNIETLAAGAAKAAPVVASTPRLITWALIAIALIVLLIAWAKVHPFIALLVSSLTLAIGVGVPATKSMESFTSGFGSTMGGVGALVALGAIVGNLLLESGGANTLVDRLLQVSNKKLLPLLVALIAAIIGIPMFFEIGVVLLVPLALLIARRSKLPVMLIGLPMLFGLGEMHALVPPHPGPLAVVDALHADLGLTMMFGLPIALLLILVMGPVVSPILARFAPVYAPEDDSDEQNPDRPKPKGFMVIVTILLPVILMLLNTVCEIALPNRHTPLLSIIGFLGTPLVALLVTVIAAFFTLGLPGGMSWKRIMDVVGGSFAPIAGVLLIVGAGGGFKQTLVDIGAGGVVAKLAGALSLSAFLMGWIVAALIRMATGSATVAALTAVGLVSQLAVGLDPVHLSLLVLAIGLGSGFLSHVNDAGFWLVKEYFGLTVGQTFKTWSLGSCIASVLGLAMVACCWVIF</sequence>
<dbReference type="PIRSF" id="PIRSF002746">
    <property type="entry name" value="Gluconate_transporter"/>
    <property type="match status" value="1"/>
</dbReference>
<dbReference type="NCBIfam" id="TIGR00791">
    <property type="entry name" value="gntP"/>
    <property type="match status" value="1"/>
</dbReference>
<proteinExistence type="inferred from homology"/>
<evidence type="ECO:0000313" key="10">
    <source>
        <dbReference type="Proteomes" id="UP000247744"/>
    </source>
</evidence>
<evidence type="ECO:0000256" key="5">
    <source>
        <dbReference type="ARBA" id="ARBA00022989"/>
    </source>
</evidence>
<name>A0A318MGC9_9BIFI</name>
<dbReference type="Proteomes" id="UP000247744">
    <property type="component" value="Unassembled WGS sequence"/>
</dbReference>
<evidence type="ECO:0000256" key="2">
    <source>
        <dbReference type="ARBA" id="ARBA00022448"/>
    </source>
</evidence>
<dbReference type="GO" id="GO:0015128">
    <property type="term" value="F:gluconate transmembrane transporter activity"/>
    <property type="evidence" value="ECO:0007669"/>
    <property type="project" value="InterPro"/>
</dbReference>
<evidence type="ECO:0000256" key="6">
    <source>
        <dbReference type="ARBA" id="ARBA00023136"/>
    </source>
</evidence>
<keyword evidence="3" id="KW-1003">Cell membrane</keyword>
<feature type="transmembrane region" description="Helical" evidence="8">
    <location>
        <begin position="377"/>
        <end position="395"/>
    </location>
</feature>
<evidence type="ECO:0000256" key="4">
    <source>
        <dbReference type="ARBA" id="ARBA00022692"/>
    </source>
</evidence>
<dbReference type="PANTHER" id="PTHR30354">
    <property type="entry name" value="GNT FAMILY GLUCONATE TRANSPORTER"/>
    <property type="match status" value="1"/>
</dbReference>
<feature type="transmembrane region" description="Helical" evidence="8">
    <location>
        <begin position="158"/>
        <end position="176"/>
    </location>
</feature>
<feature type="transmembrane region" description="Helical" evidence="8">
    <location>
        <begin position="47"/>
        <end position="66"/>
    </location>
</feature>
<dbReference type="EMBL" id="QGLL01000001">
    <property type="protein sequence ID" value="PXY85740.1"/>
    <property type="molecule type" value="Genomic_DNA"/>
</dbReference>
<feature type="transmembrane region" description="Helical" evidence="8">
    <location>
        <begin position="118"/>
        <end position="151"/>
    </location>
</feature>
<evidence type="ECO:0000256" key="7">
    <source>
        <dbReference type="ARBA" id="ARBA00049663"/>
    </source>
</evidence>
<dbReference type="InterPro" id="IPR003474">
    <property type="entry name" value="Glcn_transporter"/>
</dbReference>
<organism evidence="9 10">
    <name type="scientific">Bifidobacterium asteroides</name>
    <dbReference type="NCBI Taxonomy" id="1684"/>
    <lineage>
        <taxon>Bacteria</taxon>
        <taxon>Bacillati</taxon>
        <taxon>Actinomycetota</taxon>
        <taxon>Actinomycetes</taxon>
        <taxon>Bifidobacteriales</taxon>
        <taxon>Bifidobacteriaceae</taxon>
        <taxon>Bifidobacterium</taxon>
    </lineage>
</organism>
<dbReference type="Pfam" id="PF02447">
    <property type="entry name" value="GntP_permease"/>
    <property type="match status" value="1"/>
</dbReference>
<protein>
    <submittedName>
        <fullName evidence="9">Gluconate transporter</fullName>
    </submittedName>
</protein>
<dbReference type="AlphaFoldDB" id="A0A318MGC9"/>
<keyword evidence="2" id="KW-0813">Transport</keyword>
<feature type="transmembrane region" description="Helical" evidence="8">
    <location>
        <begin position="196"/>
        <end position="223"/>
    </location>
</feature>
<comment type="caution">
    <text evidence="9">The sequence shown here is derived from an EMBL/GenBank/DDBJ whole genome shotgun (WGS) entry which is preliminary data.</text>
</comment>
<keyword evidence="4 8" id="KW-0812">Transmembrane</keyword>
<comment type="similarity">
    <text evidence="7">Belongs to the GntP permease family.</text>
</comment>
<reference evidence="9 10" key="1">
    <citation type="submission" date="2018-05" db="EMBL/GenBank/DDBJ databases">
        <title>Reference genomes for bee gut microbiota database.</title>
        <authorList>
            <person name="Ellegaard K.M."/>
        </authorList>
    </citation>
    <scope>NUCLEOTIDE SEQUENCE [LARGE SCALE GENOMIC DNA]</scope>
    <source>
        <strain evidence="9 10">ESL0200</strain>
    </source>
</reference>
<feature type="transmembrane region" description="Helical" evidence="8">
    <location>
        <begin position="401"/>
        <end position="425"/>
    </location>
</feature>
<feature type="transmembrane region" description="Helical" evidence="8">
    <location>
        <begin position="314"/>
        <end position="335"/>
    </location>
</feature>
<feature type="transmembrane region" description="Helical" evidence="8">
    <location>
        <begin position="244"/>
        <end position="263"/>
    </location>
</feature>
<evidence type="ECO:0000256" key="3">
    <source>
        <dbReference type="ARBA" id="ARBA00022475"/>
    </source>
</evidence>
<feature type="transmembrane region" description="Helical" evidence="8">
    <location>
        <begin position="24"/>
        <end position="41"/>
    </location>
</feature>
<gene>
    <name evidence="9" type="ORF">DKK75_00780</name>
</gene>
<dbReference type="PANTHER" id="PTHR30354:SF22">
    <property type="entry name" value="HIGH-AFFINITY GLUCONATE TRANSPORTER"/>
    <property type="match status" value="1"/>
</dbReference>
<comment type="subcellular location">
    <subcellularLocation>
        <location evidence="1">Cell membrane</location>
        <topology evidence="1">Multi-pass membrane protein</topology>
    </subcellularLocation>
</comment>
<evidence type="ECO:0000313" key="9">
    <source>
        <dbReference type="EMBL" id="PXY85740.1"/>
    </source>
</evidence>
<feature type="transmembrane region" description="Helical" evidence="8">
    <location>
        <begin position="437"/>
        <end position="461"/>
    </location>
</feature>
<keyword evidence="5 8" id="KW-1133">Transmembrane helix</keyword>
<dbReference type="GO" id="GO:0005886">
    <property type="term" value="C:plasma membrane"/>
    <property type="evidence" value="ECO:0007669"/>
    <property type="project" value="UniProtKB-SubCell"/>
</dbReference>
<evidence type="ECO:0000256" key="1">
    <source>
        <dbReference type="ARBA" id="ARBA00004651"/>
    </source>
</evidence>
<feature type="transmembrane region" description="Helical" evidence="8">
    <location>
        <begin position="347"/>
        <end position="370"/>
    </location>
</feature>